<gene>
    <name evidence="3" type="ORF">DZC30_06685</name>
</gene>
<dbReference type="Pfam" id="PF06889">
    <property type="entry name" value="DUF1266"/>
    <property type="match status" value="1"/>
</dbReference>
<keyword evidence="1" id="KW-0472">Membrane</keyword>
<evidence type="ECO:0000256" key="1">
    <source>
        <dbReference type="SAM" id="Phobius"/>
    </source>
</evidence>
<reference evidence="3 4" key="1">
    <citation type="submission" date="2018-08" db="EMBL/GenBank/DDBJ databases">
        <title>Comamonas testosteroni strain SWCO2.</title>
        <authorList>
            <person name="Jiang N."/>
            <person name="Zhang X.Z."/>
        </authorList>
    </citation>
    <scope>NUCLEOTIDE SEQUENCE [LARGE SCALE GENOMIC DNA]</scope>
    <source>
        <strain evidence="3 4">SWCO2</strain>
    </source>
</reference>
<dbReference type="InterPro" id="IPR009677">
    <property type="entry name" value="DUF1266"/>
</dbReference>
<evidence type="ECO:0000313" key="3">
    <source>
        <dbReference type="EMBL" id="RGE45992.1"/>
    </source>
</evidence>
<name>A0A373FR29_COMTE</name>
<proteinExistence type="predicted"/>
<dbReference type="EMBL" id="QURR01000006">
    <property type="protein sequence ID" value="RGE45992.1"/>
    <property type="molecule type" value="Genomic_DNA"/>
</dbReference>
<evidence type="ECO:0000313" key="4">
    <source>
        <dbReference type="Proteomes" id="UP000261948"/>
    </source>
</evidence>
<comment type="caution">
    <text evidence="3">The sequence shown here is derived from an EMBL/GenBank/DDBJ whole genome shotgun (WGS) entry which is preliminary data.</text>
</comment>
<organism evidence="3 4">
    <name type="scientific">Comamonas testosteroni</name>
    <name type="common">Pseudomonas testosteroni</name>
    <dbReference type="NCBI Taxonomy" id="285"/>
    <lineage>
        <taxon>Bacteria</taxon>
        <taxon>Pseudomonadati</taxon>
        <taxon>Pseudomonadota</taxon>
        <taxon>Betaproteobacteria</taxon>
        <taxon>Burkholderiales</taxon>
        <taxon>Comamonadaceae</taxon>
        <taxon>Comamonas</taxon>
    </lineage>
</organism>
<protein>
    <submittedName>
        <fullName evidence="3">DUF1266 domain-containing protein</fullName>
    </submittedName>
</protein>
<keyword evidence="1" id="KW-0812">Transmembrane</keyword>
<keyword evidence="4" id="KW-1185">Reference proteome</keyword>
<keyword evidence="1" id="KW-1133">Transmembrane helix</keyword>
<feature type="transmembrane region" description="Helical" evidence="1">
    <location>
        <begin position="6"/>
        <end position="27"/>
    </location>
</feature>
<dbReference type="OrthoDB" id="8776238at2"/>
<dbReference type="Proteomes" id="UP000261948">
    <property type="component" value="Unassembled WGS sequence"/>
</dbReference>
<feature type="domain" description="DUF1266" evidence="2">
    <location>
        <begin position="116"/>
        <end position="227"/>
    </location>
</feature>
<dbReference type="AlphaFoldDB" id="A0A373FR29"/>
<evidence type="ECO:0000259" key="2">
    <source>
        <dbReference type="Pfam" id="PF06889"/>
    </source>
</evidence>
<accession>A0A373FR29</accession>
<sequence>MPIIVLALIWNGWTKLGIATALLYWIVRSSLKRIKAAKARGDMVSYQAGSPARNWALALAHPTAYHAMEGGFAGDLNGADEALTKQLRPMILHHLGLRTDLSEEQVRQQLPDALRQRWFMLDLQRLQRSDEPRAAMAFACARVTFFVRCAHLLGWLDEAAQWQVLMLNAQRAQECFDSWQDFGQAYARGRAQWVAQGRSDVLGKVVTAEEVDLWITEEKHPWHCMDWKLPLDSIDTQLAPAMA</sequence>